<dbReference type="EMBL" id="HG970333">
    <property type="protein sequence ID" value="CEF77133.1"/>
    <property type="molecule type" value="Genomic_DNA"/>
</dbReference>
<sequence>MSVTATICVLKPAGKKKRLNINHLITPKLSILLFIHGILCPGANDIIEGLGGHSEVWPDH</sequence>
<dbReference type="AlphaFoldDB" id="A0A098DDU7"/>
<reference evidence="2 3" key="2">
    <citation type="journal article" date="2010" name="Nature">
        <title>Comparative genomics reveals mobile pathogenicity chromosomes in Fusarium.</title>
        <authorList>
            <person name="Ma L.J."/>
            <person name="van der Does H.C."/>
            <person name="Borkovich K.A."/>
            <person name="Coleman J.J."/>
            <person name="Daboussi M.J."/>
            <person name="Di Pietro A."/>
            <person name="Dufresne M."/>
            <person name="Freitag M."/>
            <person name="Grabherr M."/>
            <person name="Henrissat B."/>
            <person name="Houterman P.M."/>
            <person name="Kang S."/>
            <person name="Shim W.B."/>
            <person name="Woloshuk C."/>
            <person name="Xie X."/>
            <person name="Xu J.R."/>
            <person name="Antoniw J."/>
            <person name="Baker S.E."/>
            <person name="Bluhm B.H."/>
            <person name="Breakspear A."/>
            <person name="Brown D.W."/>
            <person name="Butchko R.A."/>
            <person name="Chapman S."/>
            <person name="Coulson R."/>
            <person name="Coutinho P.M."/>
            <person name="Danchin E.G."/>
            <person name="Diener A."/>
            <person name="Gale L.R."/>
            <person name="Gardiner D.M."/>
            <person name="Goff S."/>
            <person name="Hammond-Kosack K.E."/>
            <person name="Hilburn K."/>
            <person name="Hua-Van A."/>
            <person name="Jonkers W."/>
            <person name="Kazan K."/>
            <person name="Kodira C.D."/>
            <person name="Koehrsen M."/>
            <person name="Kumar L."/>
            <person name="Lee Y.H."/>
            <person name="Li L."/>
            <person name="Manners J.M."/>
            <person name="Miranda-Saavedra D."/>
            <person name="Mukherjee M."/>
            <person name="Park G."/>
            <person name="Park J."/>
            <person name="Park S.Y."/>
            <person name="Proctor R.H."/>
            <person name="Regev A."/>
            <person name="Ruiz-Roldan M.C."/>
            <person name="Sain D."/>
            <person name="Sakthikumar S."/>
            <person name="Sykes S."/>
            <person name="Schwartz D.C."/>
            <person name="Turgeon B.G."/>
            <person name="Wapinski I."/>
            <person name="Yoder O."/>
            <person name="Young S."/>
            <person name="Zeng Q."/>
            <person name="Zhou S."/>
            <person name="Galagan J."/>
            <person name="Cuomo C.A."/>
            <person name="Kistler H.C."/>
            <person name="Rep M."/>
        </authorList>
    </citation>
    <scope>GENOME REANNOTATION</scope>
    <source>
        <strain evidence="3">ATCC MYA-4620 / CBS 123657 / FGSC 9075 / NRRL 31084 / PH-1</strain>
        <strain evidence="2">PH-1 / ATCC MYA-4620 / FGSC 9075 / NRRL 31084</strain>
    </source>
</reference>
<reference evidence="1 3" key="3">
    <citation type="journal article" date="2015" name="BMC Genomics">
        <title>The completed genome sequence of the pathogenic ascomycete fungus Fusarium graminearum.</title>
        <authorList>
            <person name="King R."/>
            <person name="Urban M."/>
            <person name="Hammond-Kosack M.C."/>
            <person name="Hassani-Pak K."/>
            <person name="Hammond-Kosack K.E."/>
        </authorList>
    </citation>
    <scope>NUCLEOTIDE SEQUENCE [LARGE SCALE GENOMIC DNA]</scope>
    <source>
        <strain evidence="3">ATCC MYA-4620 / CBS 123657 / FGSC 9075 / NRRL 31084 / PH-1</strain>
        <strain evidence="1">PH-1</strain>
    </source>
</reference>
<evidence type="ECO:0000313" key="2">
    <source>
        <dbReference type="EnsemblFungi" id="CEF77133"/>
    </source>
</evidence>
<evidence type="ECO:0000313" key="3">
    <source>
        <dbReference type="Proteomes" id="UP000070720"/>
    </source>
</evidence>
<dbReference type="EnsemblFungi" id="CEF77133">
    <property type="protein sequence ID" value="CEF77133"/>
    <property type="gene ID" value="FGRRES_15504"/>
</dbReference>
<accession>A0A098DDU7</accession>
<gene>
    <name evidence="1" type="ORF">FGRAMPH1_01T10661</name>
</gene>
<protein>
    <submittedName>
        <fullName evidence="1">Chromosome 2, complete genome</fullName>
    </submittedName>
</protein>
<reference evidence="2" key="4">
    <citation type="submission" date="2017-01" db="UniProtKB">
        <authorList>
            <consortium name="EnsemblFungi"/>
        </authorList>
    </citation>
    <scope>IDENTIFICATION</scope>
    <source>
        <strain evidence="2">PH-1 / ATCC MYA-4620 / FGSC 9075 / NRRL 31084</strain>
    </source>
</reference>
<evidence type="ECO:0000313" key="1">
    <source>
        <dbReference type="EMBL" id="CEF77133.1"/>
    </source>
</evidence>
<dbReference type="InParanoid" id="A0A098DDU7"/>
<name>A0A098DDU7_GIBZE</name>
<dbReference type="Proteomes" id="UP000070720">
    <property type="component" value="Chromosome 2"/>
</dbReference>
<proteinExistence type="predicted"/>
<dbReference type="VEuPathDB" id="FungiDB:FGRAMPH1_01G10661"/>
<keyword evidence="3" id="KW-1185">Reference proteome</keyword>
<organism evidence="1 3">
    <name type="scientific">Gibberella zeae (strain ATCC MYA-4620 / CBS 123657 / FGSC 9075 / NRRL 31084 / PH-1)</name>
    <name type="common">Wheat head blight fungus</name>
    <name type="synonym">Fusarium graminearum</name>
    <dbReference type="NCBI Taxonomy" id="229533"/>
    <lineage>
        <taxon>Eukaryota</taxon>
        <taxon>Fungi</taxon>
        <taxon>Dikarya</taxon>
        <taxon>Ascomycota</taxon>
        <taxon>Pezizomycotina</taxon>
        <taxon>Sordariomycetes</taxon>
        <taxon>Hypocreomycetidae</taxon>
        <taxon>Hypocreales</taxon>
        <taxon>Nectriaceae</taxon>
        <taxon>Fusarium</taxon>
    </lineage>
</organism>
<reference evidence="2 3" key="1">
    <citation type="journal article" date="2007" name="Science">
        <title>The Fusarium graminearum genome reveals a link between localized polymorphism and pathogen specialization.</title>
        <authorList>
            <person name="Cuomo C.A."/>
            <person name="Gueldener U."/>
            <person name="Xu J.-R."/>
            <person name="Trail F."/>
            <person name="Turgeon B.G."/>
            <person name="Di Pietro A."/>
            <person name="Walton J.D."/>
            <person name="Ma L.-J."/>
            <person name="Baker S.E."/>
            <person name="Rep M."/>
            <person name="Adam G."/>
            <person name="Antoniw J."/>
            <person name="Baldwin T."/>
            <person name="Calvo S.E."/>
            <person name="Chang Y.-L."/>
            <person name="DeCaprio D."/>
            <person name="Gale L.R."/>
            <person name="Gnerre S."/>
            <person name="Goswami R.S."/>
            <person name="Hammond-Kosack K."/>
            <person name="Harris L.J."/>
            <person name="Hilburn K."/>
            <person name="Kennell J.C."/>
            <person name="Kroken S."/>
            <person name="Magnuson J.K."/>
            <person name="Mannhaupt G."/>
            <person name="Mauceli E.W."/>
            <person name="Mewes H.-W."/>
            <person name="Mitterbauer R."/>
            <person name="Muehlbauer G."/>
            <person name="Muensterkoetter M."/>
            <person name="Nelson D."/>
            <person name="O'Donnell K."/>
            <person name="Ouellet T."/>
            <person name="Qi W."/>
            <person name="Quesneville H."/>
            <person name="Roncero M.I.G."/>
            <person name="Seong K.-Y."/>
            <person name="Tetko I.V."/>
            <person name="Urban M."/>
            <person name="Waalwijk C."/>
            <person name="Ward T.J."/>
            <person name="Yao J."/>
            <person name="Birren B.W."/>
            <person name="Kistler H.C."/>
        </authorList>
    </citation>
    <scope>NUCLEOTIDE SEQUENCE [LARGE SCALE GENOMIC DNA]</scope>
    <source>
        <strain evidence="3">ATCC MYA-4620 / CBS 123657 / FGSC 9075 / NRRL 31084 / PH-1</strain>
        <strain evidence="2">PH-1 / ATCC MYA-4620 / FGSC 9075 / NRRL 31084</strain>
    </source>
</reference>
<accession>A0A0E0S0V8</accession>